<comment type="subcellular location">
    <subcellularLocation>
        <location evidence="1">Cell membrane</location>
        <topology evidence="1">Multi-pass membrane protein</topology>
    </subcellularLocation>
    <subcellularLocation>
        <location evidence="8">Membrane</location>
        <topology evidence="8">Multi-pass membrane protein</topology>
    </subcellularLocation>
</comment>
<gene>
    <name evidence="12" type="ORF">GCM10008905_15760</name>
</gene>
<keyword evidence="6" id="KW-0560">Oxidoreductase</keyword>
<name>A0ABP3U7E7_9CLOT</name>
<feature type="domain" description="NADH-Ubiquinone oxidoreductase (complex I) chain 5 N-terminal" evidence="11">
    <location>
        <begin position="66"/>
        <end position="108"/>
    </location>
</feature>
<keyword evidence="4 8" id="KW-0812">Transmembrane</keyword>
<evidence type="ECO:0000256" key="1">
    <source>
        <dbReference type="ARBA" id="ARBA00004651"/>
    </source>
</evidence>
<keyword evidence="3" id="KW-1003">Cell membrane</keyword>
<evidence type="ECO:0000313" key="13">
    <source>
        <dbReference type="Proteomes" id="UP001500339"/>
    </source>
</evidence>
<dbReference type="Pfam" id="PF00361">
    <property type="entry name" value="Proton_antipo_M"/>
    <property type="match status" value="1"/>
</dbReference>
<dbReference type="InterPro" id="IPR001516">
    <property type="entry name" value="Proton_antipo_N"/>
</dbReference>
<protein>
    <submittedName>
        <fullName evidence="12">Monovalent cation/H+ antiporter subunit D family protein</fullName>
    </submittedName>
</protein>
<evidence type="ECO:0000256" key="5">
    <source>
        <dbReference type="ARBA" id="ARBA00022989"/>
    </source>
</evidence>
<evidence type="ECO:0000256" key="6">
    <source>
        <dbReference type="ARBA" id="ARBA00023002"/>
    </source>
</evidence>
<dbReference type="InterPro" id="IPR001750">
    <property type="entry name" value="ND/Mrp_TM"/>
</dbReference>
<feature type="transmembrane region" description="Helical" evidence="9">
    <location>
        <begin position="203"/>
        <end position="228"/>
    </location>
</feature>
<feature type="transmembrane region" description="Helical" evidence="9">
    <location>
        <begin position="75"/>
        <end position="95"/>
    </location>
</feature>
<feature type="domain" description="NADH:quinone oxidoreductase/Mrp antiporter transmembrane" evidence="10">
    <location>
        <begin position="124"/>
        <end position="420"/>
    </location>
</feature>
<evidence type="ECO:0000259" key="11">
    <source>
        <dbReference type="Pfam" id="PF00662"/>
    </source>
</evidence>
<feature type="transmembrane region" description="Helical" evidence="9">
    <location>
        <begin position="32"/>
        <end position="52"/>
    </location>
</feature>
<dbReference type="RefSeq" id="WP_343768579.1">
    <property type="nucleotide sequence ID" value="NZ_BAAACF010000001.1"/>
</dbReference>
<feature type="transmembrane region" description="Helical" evidence="9">
    <location>
        <begin position="160"/>
        <end position="183"/>
    </location>
</feature>
<feature type="transmembrane region" description="Helical" evidence="9">
    <location>
        <begin position="275"/>
        <end position="293"/>
    </location>
</feature>
<comment type="similarity">
    <text evidence="2">Belongs to the CPA3 antiporters (TC 2.A.63) subunit A family.</text>
</comment>
<dbReference type="InterPro" id="IPR052175">
    <property type="entry name" value="ComplexI-like_HydComp"/>
</dbReference>
<evidence type="ECO:0000259" key="10">
    <source>
        <dbReference type="Pfam" id="PF00361"/>
    </source>
</evidence>
<feature type="transmembrane region" description="Helical" evidence="9">
    <location>
        <begin position="240"/>
        <end position="263"/>
    </location>
</feature>
<dbReference type="Pfam" id="PF00662">
    <property type="entry name" value="Proton_antipo_N"/>
    <property type="match status" value="1"/>
</dbReference>
<dbReference type="PANTHER" id="PTHR42682:SF4">
    <property type="entry name" value="NADH-UBIQUINONE_PLASTOQUINONE"/>
    <property type="match status" value="1"/>
</dbReference>
<evidence type="ECO:0000256" key="7">
    <source>
        <dbReference type="ARBA" id="ARBA00023136"/>
    </source>
</evidence>
<dbReference type="EMBL" id="BAAACF010000001">
    <property type="protein sequence ID" value="GAA0723301.1"/>
    <property type="molecule type" value="Genomic_DNA"/>
</dbReference>
<keyword evidence="7 9" id="KW-0472">Membrane</keyword>
<reference evidence="13" key="1">
    <citation type="journal article" date="2019" name="Int. J. Syst. Evol. Microbiol.">
        <title>The Global Catalogue of Microorganisms (GCM) 10K type strain sequencing project: providing services to taxonomists for standard genome sequencing and annotation.</title>
        <authorList>
            <consortium name="The Broad Institute Genomics Platform"/>
            <consortium name="The Broad Institute Genome Sequencing Center for Infectious Disease"/>
            <person name="Wu L."/>
            <person name="Ma J."/>
        </authorList>
    </citation>
    <scope>NUCLEOTIDE SEQUENCE [LARGE SCALE GENOMIC DNA]</scope>
    <source>
        <strain evidence="13">JCM 1405</strain>
    </source>
</reference>
<feature type="transmembrane region" description="Helical" evidence="9">
    <location>
        <begin position="370"/>
        <end position="387"/>
    </location>
</feature>
<keyword evidence="5 9" id="KW-1133">Transmembrane helix</keyword>
<feature type="transmembrane region" description="Helical" evidence="9">
    <location>
        <begin position="302"/>
        <end position="320"/>
    </location>
</feature>
<evidence type="ECO:0000313" key="12">
    <source>
        <dbReference type="EMBL" id="GAA0723301.1"/>
    </source>
</evidence>
<comment type="caution">
    <text evidence="12">The sequence shown here is derived from an EMBL/GenBank/DDBJ whole genome shotgun (WGS) entry which is preliminary data.</text>
</comment>
<evidence type="ECO:0000256" key="4">
    <source>
        <dbReference type="ARBA" id="ARBA00022692"/>
    </source>
</evidence>
<dbReference type="PANTHER" id="PTHR42682">
    <property type="entry name" value="HYDROGENASE-4 COMPONENT F"/>
    <property type="match status" value="1"/>
</dbReference>
<evidence type="ECO:0000256" key="3">
    <source>
        <dbReference type="ARBA" id="ARBA00022475"/>
    </source>
</evidence>
<evidence type="ECO:0000256" key="8">
    <source>
        <dbReference type="RuleBase" id="RU000320"/>
    </source>
</evidence>
<feature type="transmembrane region" description="Helical" evidence="9">
    <location>
        <begin position="107"/>
        <end position="125"/>
    </location>
</feature>
<dbReference type="Proteomes" id="UP001500339">
    <property type="component" value="Unassembled WGS sequence"/>
</dbReference>
<feature type="transmembrane region" description="Helical" evidence="9">
    <location>
        <begin position="407"/>
        <end position="429"/>
    </location>
</feature>
<accession>A0ABP3U7E7</accession>
<proteinExistence type="inferred from homology"/>
<organism evidence="12 13">
    <name type="scientific">Clostridium malenominatum</name>
    <dbReference type="NCBI Taxonomy" id="1539"/>
    <lineage>
        <taxon>Bacteria</taxon>
        <taxon>Bacillati</taxon>
        <taxon>Bacillota</taxon>
        <taxon>Clostridia</taxon>
        <taxon>Eubacteriales</taxon>
        <taxon>Clostridiaceae</taxon>
        <taxon>Clostridium</taxon>
    </lineage>
</organism>
<dbReference type="PRINTS" id="PR01434">
    <property type="entry name" value="NADHDHGNASE5"/>
</dbReference>
<keyword evidence="13" id="KW-1185">Reference proteome</keyword>
<sequence length="483" mass="54057">MKNSIILLPVIFPFIASILVLYFKFNEKSRNVFTGITTVLNFIFVVTVFNYFEGDRIHLIKFNEFLDIYFKVDKLTMLFALLVSVLWIFTTVYAMEYMKHEGKEDRFFTFFLATLGVTLGIAFAGNLITLYLFYELLTLATFPLVIHSDTKEALKSGRKYLIYSFGGATLVLFGMIILFTQAGDLSFIPKGIITNLNRDNMNLYSISFIAMFIGFGVKAALVPFHSWLPKAMVAPTPVSSLLHAVAVVKSGVFALTRTTYYVYGAEFIRSIESKKYLTIFIVISILMGSFLALHQQNLKKRLAYSTISQLGYILLGIVLLNKNAFVGAMLHLINHAVIKITLFFCVGAIMYTRHKTEISQIKGIGREMPLTLGCFAISSISLIGIPPTNGFVSKWFLALGGLGEGKVLFPVILLVSALLTSMYLLPIITEAFFAKDSINLHVMKEAPKKMLIPIVCITVITIILGLFPNPVLTFIQEIANELM</sequence>
<evidence type="ECO:0000256" key="2">
    <source>
        <dbReference type="ARBA" id="ARBA00008483"/>
    </source>
</evidence>
<feature type="transmembrane region" description="Helical" evidence="9">
    <location>
        <begin position="450"/>
        <end position="467"/>
    </location>
</feature>
<evidence type="ECO:0000256" key="9">
    <source>
        <dbReference type="SAM" id="Phobius"/>
    </source>
</evidence>
<feature type="transmembrane region" description="Helical" evidence="9">
    <location>
        <begin position="332"/>
        <end position="350"/>
    </location>
</feature>
<feature type="transmembrane region" description="Helical" evidence="9">
    <location>
        <begin position="6"/>
        <end position="25"/>
    </location>
</feature>